<protein>
    <submittedName>
        <fullName evidence="1">Uncharacterized protein</fullName>
    </submittedName>
</protein>
<proteinExistence type="predicted"/>
<reference evidence="1" key="1">
    <citation type="submission" date="2020-07" db="EMBL/GenBank/DDBJ databases">
        <title>Huge and variable diversity of episymbiotic CPR bacteria and DPANN archaea in groundwater ecosystems.</title>
        <authorList>
            <person name="He C.Y."/>
            <person name="Keren R."/>
            <person name="Whittaker M."/>
            <person name="Farag I.F."/>
            <person name="Doudna J."/>
            <person name="Cate J.H.D."/>
            <person name="Banfield J.F."/>
        </authorList>
    </citation>
    <scope>NUCLEOTIDE SEQUENCE</scope>
    <source>
        <strain evidence="1">NC_groundwater_1586_Pr3_B-0.1um_66_15</strain>
    </source>
</reference>
<name>A0A933NZE6_9HYPH</name>
<comment type="caution">
    <text evidence="1">The sequence shown here is derived from an EMBL/GenBank/DDBJ whole genome shotgun (WGS) entry which is preliminary data.</text>
</comment>
<accession>A0A933NZE6</accession>
<dbReference type="AlphaFoldDB" id="A0A933NZE6"/>
<gene>
    <name evidence="1" type="ORF">HY834_12925</name>
</gene>
<sequence>MLMRLGALLALGLGGLLAVMPLPRADATESGAGIQRPVAKSDAMSLLLSPAPLSSERFMSYYVLAYR</sequence>
<evidence type="ECO:0000313" key="2">
    <source>
        <dbReference type="Proteomes" id="UP000782610"/>
    </source>
</evidence>
<evidence type="ECO:0000313" key="1">
    <source>
        <dbReference type="EMBL" id="MBI4922643.1"/>
    </source>
</evidence>
<dbReference type="EMBL" id="JACRAF010000035">
    <property type="protein sequence ID" value="MBI4922643.1"/>
    <property type="molecule type" value="Genomic_DNA"/>
</dbReference>
<dbReference type="Proteomes" id="UP000782610">
    <property type="component" value="Unassembled WGS sequence"/>
</dbReference>
<organism evidence="1 2">
    <name type="scientific">Devosia nanyangense</name>
    <dbReference type="NCBI Taxonomy" id="1228055"/>
    <lineage>
        <taxon>Bacteria</taxon>
        <taxon>Pseudomonadati</taxon>
        <taxon>Pseudomonadota</taxon>
        <taxon>Alphaproteobacteria</taxon>
        <taxon>Hyphomicrobiales</taxon>
        <taxon>Devosiaceae</taxon>
        <taxon>Devosia</taxon>
    </lineage>
</organism>